<evidence type="ECO:0000259" key="2">
    <source>
        <dbReference type="Pfam" id="PF23210"/>
    </source>
</evidence>
<dbReference type="Pfam" id="PF23210">
    <property type="entry name" value="HEAT_Maestro_2"/>
    <property type="match status" value="2"/>
</dbReference>
<dbReference type="Ensembl" id="ENSVURT00010027925.1">
    <property type="protein sequence ID" value="ENSVURP00010024532.1"/>
    <property type="gene ID" value="ENSVURG00010018807.1"/>
</dbReference>
<feature type="domain" description="MROH2B-like HEAT-repeats" evidence="2">
    <location>
        <begin position="74"/>
        <end position="153"/>
    </location>
</feature>
<dbReference type="AlphaFoldDB" id="A0A4X2LU83"/>
<reference evidence="4" key="1">
    <citation type="submission" date="2018-12" db="EMBL/GenBank/DDBJ databases">
        <authorList>
            <person name="Yazar S."/>
        </authorList>
    </citation>
    <scope>NUCLEOTIDE SEQUENCE [LARGE SCALE GENOMIC DNA]</scope>
</reference>
<protein>
    <recommendedName>
        <fullName evidence="2">MROH2B-like HEAT-repeats domain-containing protein</fullName>
    </recommendedName>
</protein>
<name>A0A4X2LU83_VOMUR</name>
<dbReference type="InterPro" id="IPR016024">
    <property type="entry name" value="ARM-type_fold"/>
</dbReference>
<evidence type="ECO:0000313" key="3">
    <source>
        <dbReference type="Ensembl" id="ENSVURP00010024532.1"/>
    </source>
</evidence>
<reference evidence="3" key="3">
    <citation type="submission" date="2025-09" db="UniProtKB">
        <authorList>
            <consortium name="Ensembl"/>
        </authorList>
    </citation>
    <scope>IDENTIFICATION</scope>
</reference>
<dbReference type="InterPro" id="IPR045206">
    <property type="entry name" value="Maestro_heat-like_prot"/>
</dbReference>
<dbReference type="Proteomes" id="UP000314987">
    <property type="component" value="Unassembled WGS sequence"/>
</dbReference>
<feature type="domain" description="MROH2B-like HEAT-repeats" evidence="2">
    <location>
        <begin position="188"/>
        <end position="333"/>
    </location>
</feature>
<keyword evidence="4" id="KW-1185">Reference proteome</keyword>
<sequence length="393" mass="45000">MLSDYHLTHQTSELEDIYQDAASNVLLAMCKHSWNLVFSKIEEDFLTGIFPHRSLLYVYQVVIPCITLTLYLSQTFLFIYYGMILRAANNSSMVRKHLRSLLDTSHQSLQQREGIALTIGLTAARHLDDAWAVLDQFGRTGPLKRILNIFNIKVVVLYVHKGALPPPLPHLFTGTLNNKGSMTHNLSNEEDPKWRWASSTILLSYGQMATKAKENILPWVDNISSRMVFYFRSSYWDDTLKQSFLEAVLLLVGAISRNEGAHSYEFTQVPELIDSLLVLMKKEPQDTLCTTIRQQVMCAISGLCKLRPVLDFKKKSKILFTCFQSVFKLPLVEALEKHTCLLADPPDIQVMPPAVLRYRGVFSRGGWPISSIRRFIFTSLHQEGNRFMWDTIH</sequence>
<dbReference type="STRING" id="29139.ENSVURP00010024532"/>
<keyword evidence="1" id="KW-0812">Transmembrane</keyword>
<organism evidence="3 4">
    <name type="scientific">Vombatus ursinus</name>
    <name type="common">Common wombat</name>
    <dbReference type="NCBI Taxonomy" id="29139"/>
    <lineage>
        <taxon>Eukaryota</taxon>
        <taxon>Metazoa</taxon>
        <taxon>Chordata</taxon>
        <taxon>Craniata</taxon>
        <taxon>Vertebrata</taxon>
        <taxon>Euteleostomi</taxon>
        <taxon>Mammalia</taxon>
        <taxon>Metatheria</taxon>
        <taxon>Diprotodontia</taxon>
        <taxon>Vombatidae</taxon>
        <taxon>Vombatus</taxon>
    </lineage>
</organism>
<feature type="transmembrane region" description="Helical" evidence="1">
    <location>
        <begin position="57"/>
        <end position="83"/>
    </location>
</feature>
<dbReference type="PANTHER" id="PTHR23120:SF6">
    <property type="entry name" value="MAESTRO HEAT-LIKE REPEAT FAMILY MEMBER 5"/>
    <property type="match status" value="1"/>
</dbReference>
<dbReference type="SUPFAM" id="SSF48371">
    <property type="entry name" value="ARM repeat"/>
    <property type="match status" value="1"/>
</dbReference>
<reference evidence="3" key="2">
    <citation type="submission" date="2025-08" db="UniProtKB">
        <authorList>
            <consortium name="Ensembl"/>
        </authorList>
    </citation>
    <scope>IDENTIFICATION</scope>
</reference>
<dbReference type="OMA" id="FTCFQSV"/>
<keyword evidence="1" id="KW-0472">Membrane</keyword>
<evidence type="ECO:0000313" key="4">
    <source>
        <dbReference type="Proteomes" id="UP000314987"/>
    </source>
</evidence>
<dbReference type="PANTHER" id="PTHR23120">
    <property type="entry name" value="MAESTRO-RELATED HEAT DOMAIN-CONTAINING"/>
    <property type="match status" value="1"/>
</dbReference>
<proteinExistence type="predicted"/>
<dbReference type="InterPro" id="IPR055408">
    <property type="entry name" value="HEAT_MROH2B-like"/>
</dbReference>
<dbReference type="GO" id="GO:0005737">
    <property type="term" value="C:cytoplasm"/>
    <property type="evidence" value="ECO:0007669"/>
    <property type="project" value="TreeGrafter"/>
</dbReference>
<dbReference type="GeneTree" id="ENSGT00940000160938"/>
<evidence type="ECO:0000256" key="1">
    <source>
        <dbReference type="SAM" id="Phobius"/>
    </source>
</evidence>
<keyword evidence="1" id="KW-1133">Transmembrane helix</keyword>
<accession>A0A4X2LU83</accession>